<keyword evidence="1" id="KW-0808">Transferase</keyword>
<proteinExistence type="predicted"/>
<evidence type="ECO:0000313" key="2">
    <source>
        <dbReference type="Proteomes" id="UP001497680"/>
    </source>
</evidence>
<organism evidence="1 2">
    <name type="scientific">Hypoxylon rubiginosum</name>
    <dbReference type="NCBI Taxonomy" id="110542"/>
    <lineage>
        <taxon>Eukaryota</taxon>
        <taxon>Fungi</taxon>
        <taxon>Dikarya</taxon>
        <taxon>Ascomycota</taxon>
        <taxon>Pezizomycotina</taxon>
        <taxon>Sordariomycetes</taxon>
        <taxon>Xylariomycetidae</taxon>
        <taxon>Xylariales</taxon>
        <taxon>Hypoxylaceae</taxon>
        <taxon>Hypoxylon</taxon>
    </lineage>
</organism>
<comment type="caution">
    <text evidence="1">The sequence shown here is derived from an EMBL/GenBank/DDBJ whole genome shotgun (WGS) entry which is preliminary data.</text>
</comment>
<reference evidence="1 2" key="1">
    <citation type="journal article" date="2022" name="New Phytol.">
        <title>Ecological generalism drives hyperdiversity of secondary metabolite gene clusters in xylarialean endophytes.</title>
        <authorList>
            <person name="Franco M.E.E."/>
            <person name="Wisecaver J.H."/>
            <person name="Arnold A.E."/>
            <person name="Ju Y.M."/>
            <person name="Slot J.C."/>
            <person name="Ahrendt S."/>
            <person name="Moore L.P."/>
            <person name="Eastman K.E."/>
            <person name="Scott K."/>
            <person name="Konkel Z."/>
            <person name="Mondo S.J."/>
            <person name="Kuo A."/>
            <person name="Hayes R.D."/>
            <person name="Haridas S."/>
            <person name="Andreopoulos B."/>
            <person name="Riley R."/>
            <person name="LaButti K."/>
            <person name="Pangilinan J."/>
            <person name="Lipzen A."/>
            <person name="Amirebrahimi M."/>
            <person name="Yan J."/>
            <person name="Adam C."/>
            <person name="Keymanesh K."/>
            <person name="Ng V."/>
            <person name="Louie K."/>
            <person name="Northen T."/>
            <person name="Drula E."/>
            <person name="Henrissat B."/>
            <person name="Hsieh H.M."/>
            <person name="Youens-Clark K."/>
            <person name="Lutzoni F."/>
            <person name="Miadlikowska J."/>
            <person name="Eastwood D.C."/>
            <person name="Hamelin R.C."/>
            <person name="Grigoriev I.V."/>
            <person name="U'Ren J.M."/>
        </authorList>
    </citation>
    <scope>NUCLEOTIDE SEQUENCE [LARGE SCALE GENOMIC DNA]</scope>
    <source>
        <strain evidence="1 2">ER1909</strain>
    </source>
</reference>
<name>A0ACC0CXX1_9PEZI</name>
<keyword evidence="1" id="KW-0418">Kinase</keyword>
<evidence type="ECO:0000313" key="1">
    <source>
        <dbReference type="EMBL" id="KAI6085301.1"/>
    </source>
</evidence>
<accession>A0ACC0CXX1</accession>
<gene>
    <name evidence="1" type="ORF">F4821DRAFT_241209</name>
</gene>
<dbReference type="EMBL" id="MU394327">
    <property type="protein sequence ID" value="KAI6085301.1"/>
    <property type="molecule type" value="Genomic_DNA"/>
</dbReference>
<sequence length="895" mass="98806">MLPVRAARAAFRAGSRRVSPRVTRLSAPIATNVYLRSSQAAYSSARSNDSTTRAAVIQVLNNVGSKREVQQYLSHFSSVSSQQFAVIKVGGAILTDYLDELCSSLSFLYHVGLFPIIVHGAGPQLNKLLEDAGVEPEFEEGIRITDGKTLGIARRLFLAENLKLVQRLEEMGVRARPITSSVFTADYLDKEKWKFVGKITEVNKEPIQTAIENGYLPILTSMAETKEGQVLNVNADVAAGELAREIEPLKVVYLSEKGGLFDGNVQKISAINLDEEFDHIMAQPWCKFGTRLKIREIKDLLESLPRSSSVAIIHPADLQKELFTDSGAGTLIRRGDKLMTAESVADFSDLGKLKDVLVRDREVRDARATVDRYLDFLKDRKFKAYFDEPMKALAVVLDPAPDQTYSTLATLTITKSGWLTNVADNLFAAIKKEYPNLVWTVKADDENLTWFFDKADGSIVRGNDVMFWYGIDPGEELNKLMRDFTMHGRAMLGDSNLESRLHRAAQIASENLRAHFASGSTANQARGYSTFARRPVSRALAAGVFSQVSRRGFATETNPNPPYGKKHASNTQPSRVALIGARGYTGQNLISLINTHPNFELRHVSSRELAGKKLEGYTKKEIIYENLSFDDVYDMEKNGKIDVWVMALPNGVCKPYVDAINRAKESSSKDDDSVIVDLSADYRFDKSWTYGLPELVKRSQIAQATHISNPGCYATAAQLGIAPLVDFLGGQPTIFGVSGYSGAGTKPSSKNNVENLTDNIIPYSLTDHVHEKEISNRLGVDVGFIPHVAVWFQGIHHTINIPLKQTMTSRDIRQMYQDRYAGEKLVKVVGEAPLVKAISGKHGVEIGGFAVHSSGKRVVICVTIDNLLKGAATQCLQNMNLARGYGEFEGIPPMD</sequence>
<keyword evidence="2" id="KW-1185">Reference proteome</keyword>
<dbReference type="Proteomes" id="UP001497680">
    <property type="component" value="Unassembled WGS sequence"/>
</dbReference>
<protein>
    <submittedName>
        <fullName evidence="1">Aspartate/glutamate/uridylate kinase</fullName>
    </submittedName>
</protein>